<dbReference type="Gene3D" id="3.40.50.720">
    <property type="entry name" value="NAD(P)-binding Rossmann-like Domain"/>
    <property type="match status" value="1"/>
</dbReference>
<organism evidence="3 4">
    <name type="scientific">Rhizorhabdus dicambivorans</name>
    <dbReference type="NCBI Taxonomy" id="1850238"/>
    <lineage>
        <taxon>Bacteria</taxon>
        <taxon>Pseudomonadati</taxon>
        <taxon>Pseudomonadota</taxon>
        <taxon>Alphaproteobacteria</taxon>
        <taxon>Sphingomonadales</taxon>
        <taxon>Sphingomonadaceae</taxon>
        <taxon>Rhizorhabdus</taxon>
    </lineage>
</organism>
<dbReference type="PRINTS" id="PR00081">
    <property type="entry name" value="GDHRDH"/>
</dbReference>
<dbReference type="InterPro" id="IPR036291">
    <property type="entry name" value="NAD(P)-bd_dom_sf"/>
</dbReference>
<keyword evidence="2" id="KW-0560">Oxidoreductase</keyword>
<dbReference type="GO" id="GO:0016616">
    <property type="term" value="F:oxidoreductase activity, acting on the CH-OH group of donors, NAD or NADP as acceptor"/>
    <property type="evidence" value="ECO:0007669"/>
    <property type="project" value="TreeGrafter"/>
</dbReference>
<dbReference type="Pfam" id="PF13561">
    <property type="entry name" value="adh_short_C2"/>
    <property type="match status" value="1"/>
</dbReference>
<dbReference type="PANTHER" id="PTHR42760">
    <property type="entry name" value="SHORT-CHAIN DEHYDROGENASES/REDUCTASES FAMILY MEMBER"/>
    <property type="match status" value="1"/>
</dbReference>
<dbReference type="PANTHER" id="PTHR42760:SF133">
    <property type="entry name" value="3-OXOACYL-[ACYL-CARRIER-PROTEIN] REDUCTASE"/>
    <property type="match status" value="1"/>
</dbReference>
<sequence length="246" mass="24925">MTASEGVLAGKVAIVTGAAQGMGAAFARALAGAGAKVLVTDINAGGAEAVAAAIGANARSHAFDVTSAEQWAGAITAAEEAFGPVSVLVNNAGIAIWGDLEHCPEDEARRMIDVDVLGVFQGIKAIIPAMRRAGGGSIVNIASCAAMRGVRSLSLYTACKWAVRGMTKCVALEVGDDNIRVNAVHPGMIDTAMTVGMDDPVDQPIKRKGSPDEVAQTVVFLASDASSYTTGCDFVVDGGLSICSAT</sequence>
<dbReference type="RefSeq" id="WP_066961142.1">
    <property type="nucleotide sequence ID" value="NZ_CP023449.1"/>
</dbReference>
<dbReference type="InterPro" id="IPR002347">
    <property type="entry name" value="SDR_fam"/>
</dbReference>
<evidence type="ECO:0000256" key="2">
    <source>
        <dbReference type="ARBA" id="ARBA00023002"/>
    </source>
</evidence>
<accession>A0A2A4FVH3</accession>
<dbReference type="SUPFAM" id="SSF51735">
    <property type="entry name" value="NAD(P)-binding Rossmann-fold domains"/>
    <property type="match status" value="1"/>
</dbReference>
<keyword evidence="4" id="KW-1185">Reference proteome</keyword>
<reference evidence="3 4" key="1">
    <citation type="submission" date="2017-09" db="EMBL/GenBank/DDBJ databases">
        <title>The Catabolism of 3,6-Dichlorosalicylic acid is Initiated by the Cytochrome P450 Monooxygenase DsmABC in Rhizorhabdus dicambivorans Ndbn-20.</title>
        <authorList>
            <person name="Na L."/>
        </authorList>
    </citation>
    <scope>NUCLEOTIDE SEQUENCE [LARGE SCALE GENOMIC DNA]</scope>
    <source>
        <strain evidence="3 4">Ndbn-20m</strain>
    </source>
</reference>
<dbReference type="KEGG" id="rdi:CMV14_18875"/>
<dbReference type="InterPro" id="IPR020904">
    <property type="entry name" value="Sc_DH/Rdtase_CS"/>
</dbReference>
<name>A0A2A4FVH3_9SPHN</name>
<dbReference type="Proteomes" id="UP000218934">
    <property type="component" value="Unassembled WGS sequence"/>
</dbReference>
<comment type="similarity">
    <text evidence="1">Belongs to the short-chain dehydrogenases/reductases (SDR) family.</text>
</comment>
<gene>
    <name evidence="3" type="ORF">COO09_13215</name>
</gene>
<evidence type="ECO:0000313" key="3">
    <source>
        <dbReference type="EMBL" id="PCE41720.1"/>
    </source>
</evidence>
<evidence type="ECO:0000313" key="4">
    <source>
        <dbReference type="Proteomes" id="UP000218934"/>
    </source>
</evidence>
<dbReference type="PRINTS" id="PR00080">
    <property type="entry name" value="SDRFAMILY"/>
</dbReference>
<comment type="caution">
    <text evidence="3">The sequence shown here is derived from an EMBL/GenBank/DDBJ whole genome shotgun (WGS) entry which is preliminary data.</text>
</comment>
<dbReference type="EMBL" id="NWUF01000012">
    <property type="protein sequence ID" value="PCE41720.1"/>
    <property type="molecule type" value="Genomic_DNA"/>
</dbReference>
<proteinExistence type="inferred from homology"/>
<dbReference type="PROSITE" id="PS00061">
    <property type="entry name" value="ADH_SHORT"/>
    <property type="match status" value="1"/>
</dbReference>
<dbReference type="AlphaFoldDB" id="A0A2A4FVH3"/>
<dbReference type="FunFam" id="3.40.50.720:FF:000084">
    <property type="entry name" value="Short-chain dehydrogenase reductase"/>
    <property type="match status" value="1"/>
</dbReference>
<protein>
    <submittedName>
        <fullName evidence="3">3-oxoacyl-ACP reductase</fullName>
    </submittedName>
</protein>
<dbReference type="OrthoDB" id="5457012at2"/>
<evidence type="ECO:0000256" key="1">
    <source>
        <dbReference type="ARBA" id="ARBA00006484"/>
    </source>
</evidence>